<dbReference type="Pfam" id="PF00639">
    <property type="entry name" value="Rotamase"/>
    <property type="match status" value="1"/>
</dbReference>
<protein>
    <submittedName>
        <fullName evidence="3">PPIC-type PPIASE domain-containing protein</fullName>
    </submittedName>
</protein>
<dbReference type="AlphaFoldDB" id="A0A521EZQ6"/>
<dbReference type="PANTHER" id="PTHR47245:SF2">
    <property type="entry name" value="PEPTIDYL-PROLYL CIS-TRANS ISOMERASE HP_0175-RELATED"/>
    <property type="match status" value="1"/>
</dbReference>
<dbReference type="OrthoDB" id="14196at2"/>
<dbReference type="InterPro" id="IPR046357">
    <property type="entry name" value="PPIase_dom_sf"/>
</dbReference>
<dbReference type="EMBL" id="FXTP01000014">
    <property type="protein sequence ID" value="SMO88660.1"/>
    <property type="molecule type" value="Genomic_DNA"/>
</dbReference>
<keyword evidence="1" id="KW-0697">Rotamase</keyword>
<evidence type="ECO:0000313" key="3">
    <source>
        <dbReference type="EMBL" id="SMO88660.1"/>
    </source>
</evidence>
<dbReference type="PANTHER" id="PTHR47245">
    <property type="entry name" value="PEPTIDYLPROLYL ISOMERASE"/>
    <property type="match status" value="1"/>
</dbReference>
<name>A0A521EZQ6_9BACT</name>
<dbReference type="RefSeq" id="WP_142455481.1">
    <property type="nucleotide sequence ID" value="NZ_FXTP01000014.1"/>
</dbReference>
<sequence>MRTAIYLVLISLYICSCGDGQPQAQQSFSEGPVVAIVNTDTVRSHFFEKAYIEHLINTGANDTRENRYRFLQKLRDELLLAQQAQEFNVLDEAFFDYKDQVRRLSIADRFYSSSFLDTLSLPTEEQIQAAFYNSKIKLHVSHLFFTNQEKAHQAYQRLEDGEKFLDLANEIYHLSKYDSTAGYIGEISYFNVDDAFGEAAYQLKAGEYSEPVRSRQGYHIIYVDHRIGNPLITQSEFEYKKRGITGLTKNRIKNLKGDAFVQTYMQSLDVKVDQEAIQQLFMALQNLKPQQTNNPLNRSDQIQSYPSTSEVQSVREDLTPGTILASYQHLGEEKYFTAENYADWLKTIPMEEARTRTMASVGRALRNQVFYEAGMEQNIGEDPIVANNVEYKTTFYKAYRVKEYLANQPVPEISEEEQREAFEGLGMNTITNKRFTGWIINAGDIAGAKRIKERIQEGERTPASFDGYKQYQNEKAETFGTLSSHIFRAPMGAPVIVGSNDTFFVLYVEDREQKETSFEEAREELLAEMKRYYNVVNKLKQLRASSTTKVDTASFEKLMDHMDDPALRGNSKYLWQ</sequence>
<gene>
    <name evidence="3" type="ORF">SAMN06265219_11422</name>
</gene>
<organism evidence="3 4">
    <name type="scientific">Gracilimonas mengyeensis</name>
    <dbReference type="NCBI Taxonomy" id="1302730"/>
    <lineage>
        <taxon>Bacteria</taxon>
        <taxon>Pseudomonadati</taxon>
        <taxon>Balneolota</taxon>
        <taxon>Balneolia</taxon>
        <taxon>Balneolales</taxon>
        <taxon>Balneolaceae</taxon>
        <taxon>Gracilimonas</taxon>
    </lineage>
</organism>
<dbReference type="InterPro" id="IPR050245">
    <property type="entry name" value="PrsA_foldase"/>
</dbReference>
<evidence type="ECO:0000256" key="1">
    <source>
        <dbReference type="PROSITE-ProRule" id="PRU00278"/>
    </source>
</evidence>
<evidence type="ECO:0000259" key="2">
    <source>
        <dbReference type="PROSITE" id="PS50198"/>
    </source>
</evidence>
<dbReference type="SUPFAM" id="SSF54534">
    <property type="entry name" value="FKBP-like"/>
    <property type="match status" value="1"/>
</dbReference>
<dbReference type="InterPro" id="IPR027304">
    <property type="entry name" value="Trigger_fact/SurA_dom_sf"/>
</dbReference>
<dbReference type="Gene3D" id="3.10.50.40">
    <property type="match status" value="1"/>
</dbReference>
<keyword evidence="4" id="KW-1185">Reference proteome</keyword>
<dbReference type="SUPFAM" id="SSF109998">
    <property type="entry name" value="Triger factor/SurA peptide-binding domain-like"/>
    <property type="match status" value="1"/>
</dbReference>
<feature type="domain" description="PpiC" evidence="2">
    <location>
        <begin position="135"/>
        <end position="225"/>
    </location>
</feature>
<evidence type="ECO:0000313" key="4">
    <source>
        <dbReference type="Proteomes" id="UP000317557"/>
    </source>
</evidence>
<dbReference type="Proteomes" id="UP000317557">
    <property type="component" value="Unassembled WGS sequence"/>
</dbReference>
<dbReference type="PROSITE" id="PS50198">
    <property type="entry name" value="PPIC_PPIASE_2"/>
    <property type="match status" value="1"/>
</dbReference>
<accession>A0A521EZQ6</accession>
<dbReference type="InterPro" id="IPR000297">
    <property type="entry name" value="PPIase_PpiC"/>
</dbReference>
<reference evidence="3 4" key="1">
    <citation type="submission" date="2017-05" db="EMBL/GenBank/DDBJ databases">
        <authorList>
            <person name="Varghese N."/>
            <person name="Submissions S."/>
        </authorList>
    </citation>
    <scope>NUCLEOTIDE SEQUENCE [LARGE SCALE GENOMIC DNA]</scope>
    <source>
        <strain evidence="3 4">DSM 21985</strain>
    </source>
</reference>
<dbReference type="GO" id="GO:0003755">
    <property type="term" value="F:peptidyl-prolyl cis-trans isomerase activity"/>
    <property type="evidence" value="ECO:0007669"/>
    <property type="project" value="UniProtKB-KW"/>
</dbReference>
<proteinExistence type="predicted"/>
<keyword evidence="1" id="KW-0413">Isomerase</keyword>